<gene>
    <name evidence="2" type="ORF">NKR19_g5329</name>
</gene>
<keyword evidence="3" id="KW-1185">Reference proteome</keyword>
<protein>
    <submittedName>
        <fullName evidence="2">Uncharacterized protein</fullName>
    </submittedName>
</protein>
<feature type="region of interest" description="Disordered" evidence="1">
    <location>
        <begin position="203"/>
        <end position="382"/>
    </location>
</feature>
<feature type="region of interest" description="Disordered" evidence="1">
    <location>
        <begin position="511"/>
        <end position="566"/>
    </location>
</feature>
<comment type="caution">
    <text evidence="2">The sequence shown here is derived from an EMBL/GenBank/DDBJ whole genome shotgun (WGS) entry which is preliminary data.</text>
</comment>
<feature type="compositionally biased region" description="Acidic residues" evidence="1">
    <location>
        <begin position="259"/>
        <end position="274"/>
    </location>
</feature>
<accession>A0AA38RLA0</accession>
<feature type="compositionally biased region" description="Gly residues" evidence="1">
    <location>
        <begin position="225"/>
        <end position="240"/>
    </location>
</feature>
<feature type="compositionally biased region" description="Basic and acidic residues" evidence="1">
    <location>
        <begin position="532"/>
        <end position="541"/>
    </location>
</feature>
<dbReference type="Proteomes" id="UP001174691">
    <property type="component" value="Unassembled WGS sequence"/>
</dbReference>
<evidence type="ECO:0000313" key="3">
    <source>
        <dbReference type="Proteomes" id="UP001174691"/>
    </source>
</evidence>
<evidence type="ECO:0000313" key="2">
    <source>
        <dbReference type="EMBL" id="KAJ9150175.1"/>
    </source>
</evidence>
<proteinExistence type="predicted"/>
<evidence type="ECO:0000256" key="1">
    <source>
        <dbReference type="SAM" id="MobiDB-lite"/>
    </source>
</evidence>
<organism evidence="2 3">
    <name type="scientific">Coniochaeta hoffmannii</name>
    <dbReference type="NCBI Taxonomy" id="91930"/>
    <lineage>
        <taxon>Eukaryota</taxon>
        <taxon>Fungi</taxon>
        <taxon>Dikarya</taxon>
        <taxon>Ascomycota</taxon>
        <taxon>Pezizomycotina</taxon>
        <taxon>Sordariomycetes</taxon>
        <taxon>Sordariomycetidae</taxon>
        <taxon>Coniochaetales</taxon>
        <taxon>Coniochaetaceae</taxon>
        <taxon>Coniochaeta</taxon>
    </lineage>
</organism>
<dbReference type="EMBL" id="JANBVN010000072">
    <property type="protein sequence ID" value="KAJ9150175.1"/>
    <property type="molecule type" value="Genomic_DNA"/>
</dbReference>
<name>A0AA38RLA0_9PEZI</name>
<dbReference type="AlphaFoldDB" id="A0AA38RLA0"/>
<reference evidence="2" key="1">
    <citation type="submission" date="2022-07" db="EMBL/GenBank/DDBJ databases">
        <title>Fungi with potential for degradation of polypropylene.</title>
        <authorList>
            <person name="Gostincar C."/>
        </authorList>
    </citation>
    <scope>NUCLEOTIDE SEQUENCE</scope>
    <source>
        <strain evidence="2">EXF-13287</strain>
    </source>
</reference>
<sequence>MTDTEQTIAAAVAALATAVAAHDADQSNLRTHWRTMSRPWRSDYGERPAPATVTTTPLFAVWATHHHARLAESALHAEWDGEMRGTIDWPAINRVARCLSFDNDDEVFLNTPVLLLLFFGPQVIRSTRAQVEIKAWAGRLGRRIDMADKYVYLAEAFKAAVGPPPSGAYHVFGHDWTGNQSRNNPPKLLPKHIVAAMKLDPDVVLPDPDVVPPEDEEEGQEEGRGANGGGGDGGDGGGGDGNDDGDAGGGRGLSPALGEGDDLVMGDNFEFDNDVDSHGSGDANASDGGGGGGSREHDPIRTPPGLDRLFVGQSSGNGNGNGNGNDPSPPPSPSSPSSSSPPYAPSPSPPRSPSPSPEPSPSPSPHPPSSPVSAASFDVAGMHRTDDENLRLLLARLEATARGALELNLEQGIASRRLKRAADNESIALARHQNKRRALARAIDPDAGDELVDMDETESLLAEVGRRQSRFVAAKKEHEDAKALKEQVDGHVRRMLDETAPLDNYIAILREAEEGAEAGDGGVEAGEEEEGEGKGEGEGRAQGEGGEVEGGERVGGAEGEGEEGAH</sequence>
<feature type="compositionally biased region" description="Pro residues" evidence="1">
    <location>
        <begin position="342"/>
        <end position="370"/>
    </location>
</feature>